<dbReference type="EMBL" id="AK366184">
    <property type="protein sequence ID" value="BAJ97387.1"/>
    <property type="molecule type" value="mRNA"/>
</dbReference>
<evidence type="ECO:0000313" key="1">
    <source>
        <dbReference type="EMBL" id="BAJ97387.1"/>
    </source>
</evidence>
<name>F2DQL6_HORVV</name>
<dbReference type="SUPFAM" id="SSF55856">
    <property type="entry name" value="Cytochrome b5-like heme/steroid binding domain"/>
    <property type="match status" value="1"/>
</dbReference>
<sequence>MSSELPLLQLGAASPRMLLVTPTATGPACSTKTSRCFSLHRAHLRHHRRRPTFIPLLNRGSKRDEALILEEVSKYNSKDGCWLIIVGKVYPHIFSPTGLPDCFLALLSCQDSYFVLHDCFLTLLSCHDSVFLSFSRRVAILVACSTTCPCQFAKTSGKEIDTCWLRVGQLVAMKVH</sequence>
<accession>F2DQL6</accession>
<protein>
    <submittedName>
        <fullName evidence="1">Predicted protein</fullName>
    </submittedName>
</protein>
<organism evidence="1">
    <name type="scientific">Hordeum vulgare subsp. vulgare</name>
    <name type="common">Domesticated barley</name>
    <dbReference type="NCBI Taxonomy" id="112509"/>
    <lineage>
        <taxon>Eukaryota</taxon>
        <taxon>Viridiplantae</taxon>
        <taxon>Streptophyta</taxon>
        <taxon>Embryophyta</taxon>
        <taxon>Tracheophyta</taxon>
        <taxon>Spermatophyta</taxon>
        <taxon>Magnoliopsida</taxon>
        <taxon>Liliopsida</taxon>
        <taxon>Poales</taxon>
        <taxon>Poaceae</taxon>
        <taxon>BOP clade</taxon>
        <taxon>Pooideae</taxon>
        <taxon>Triticodae</taxon>
        <taxon>Triticeae</taxon>
        <taxon>Hordeinae</taxon>
        <taxon>Hordeum</taxon>
    </lineage>
</organism>
<reference evidence="1" key="1">
    <citation type="journal article" date="2011" name="Plant Physiol.">
        <title>Comprehensive sequence analysis of 24,783 barley full-length cDNAs derived from 12 clone libraries.</title>
        <authorList>
            <person name="Matsumoto T."/>
            <person name="Tanaka T."/>
            <person name="Sakai H."/>
            <person name="Amano N."/>
            <person name="Kanamori H."/>
            <person name="Kurita K."/>
            <person name="Kikuta A."/>
            <person name="Kamiya K."/>
            <person name="Yamamoto M."/>
            <person name="Ikawa H."/>
            <person name="Fujii N."/>
            <person name="Hori K."/>
            <person name="Itoh T."/>
            <person name="Sato K."/>
        </authorList>
    </citation>
    <scope>NUCLEOTIDE SEQUENCE</scope>
    <source>
        <tissue evidence="1">Shoot and root</tissue>
    </source>
</reference>
<dbReference type="InterPro" id="IPR036400">
    <property type="entry name" value="Cyt_B5-like_heme/steroid_sf"/>
</dbReference>
<proteinExistence type="evidence at transcript level"/>
<dbReference type="AlphaFoldDB" id="F2DQL6"/>